<dbReference type="Gene3D" id="3.30.565.10">
    <property type="entry name" value="Histidine kinase-like ATPase, C-terminal domain"/>
    <property type="match status" value="1"/>
</dbReference>
<dbReference type="SMART" id="SM00065">
    <property type="entry name" value="GAF"/>
    <property type="match status" value="2"/>
</dbReference>
<dbReference type="PRINTS" id="PR00344">
    <property type="entry name" value="BCTRLSENSOR"/>
</dbReference>
<dbReference type="InterPro" id="IPR005467">
    <property type="entry name" value="His_kinase_dom"/>
</dbReference>
<protein>
    <recommendedName>
        <fullName evidence="3">histidine kinase</fullName>
        <ecNumber evidence="3">2.7.13.3</ecNumber>
    </recommendedName>
</protein>
<feature type="domain" description="Response regulatory" evidence="14">
    <location>
        <begin position="630"/>
        <end position="747"/>
    </location>
</feature>
<keyword evidence="4 11" id="KW-0597">Phosphoprotein</keyword>
<evidence type="ECO:0000256" key="5">
    <source>
        <dbReference type="ARBA" id="ARBA00022679"/>
    </source>
</evidence>
<dbReference type="GO" id="GO:0005886">
    <property type="term" value="C:plasma membrane"/>
    <property type="evidence" value="ECO:0007669"/>
    <property type="project" value="TreeGrafter"/>
</dbReference>
<keyword evidence="9" id="KW-0902">Two-component regulatory system</keyword>
<dbReference type="Pfam" id="PF01590">
    <property type="entry name" value="GAF"/>
    <property type="match status" value="1"/>
</dbReference>
<dbReference type="InterPro" id="IPR036890">
    <property type="entry name" value="HATPase_C_sf"/>
</dbReference>
<feature type="modified residue" description="4-aspartylphosphate" evidence="11">
    <location>
        <position position="680"/>
    </location>
</feature>
<evidence type="ECO:0000256" key="1">
    <source>
        <dbReference type="ARBA" id="ARBA00000085"/>
    </source>
</evidence>
<dbReference type="Pfam" id="PF02518">
    <property type="entry name" value="HATPase_c"/>
    <property type="match status" value="1"/>
</dbReference>
<dbReference type="InterPro" id="IPR036097">
    <property type="entry name" value="HisK_dim/P_sf"/>
</dbReference>
<keyword evidence="16" id="KW-1185">Reference proteome</keyword>
<dbReference type="Pfam" id="PF00512">
    <property type="entry name" value="HisKA"/>
    <property type="match status" value="1"/>
</dbReference>
<evidence type="ECO:0000256" key="4">
    <source>
        <dbReference type="ARBA" id="ARBA00022553"/>
    </source>
</evidence>
<dbReference type="PROSITE" id="PS50109">
    <property type="entry name" value="HIS_KIN"/>
    <property type="match status" value="1"/>
</dbReference>
<dbReference type="SUPFAM" id="SSF55781">
    <property type="entry name" value="GAF domain-like"/>
    <property type="match status" value="2"/>
</dbReference>
<evidence type="ECO:0000256" key="6">
    <source>
        <dbReference type="ARBA" id="ARBA00022741"/>
    </source>
</evidence>
<evidence type="ECO:0000313" key="15">
    <source>
        <dbReference type="EMBL" id="MCP3429498.1"/>
    </source>
</evidence>
<evidence type="ECO:0000259" key="13">
    <source>
        <dbReference type="PROSITE" id="PS50109"/>
    </source>
</evidence>
<proteinExistence type="predicted"/>
<dbReference type="PROSITE" id="PS50110">
    <property type="entry name" value="RESPONSE_REGULATORY"/>
    <property type="match status" value="1"/>
</dbReference>
<keyword evidence="12" id="KW-0175">Coiled coil</keyword>
<dbReference type="SUPFAM" id="SSF52172">
    <property type="entry name" value="CheY-like"/>
    <property type="match status" value="1"/>
</dbReference>
<dbReference type="Gene3D" id="3.40.50.2300">
    <property type="match status" value="1"/>
</dbReference>
<evidence type="ECO:0000256" key="12">
    <source>
        <dbReference type="SAM" id="Coils"/>
    </source>
</evidence>
<dbReference type="InterPro" id="IPR003018">
    <property type="entry name" value="GAF"/>
</dbReference>
<dbReference type="Proteomes" id="UP001165413">
    <property type="component" value="Unassembled WGS sequence"/>
</dbReference>
<evidence type="ECO:0000256" key="9">
    <source>
        <dbReference type="ARBA" id="ARBA00023012"/>
    </source>
</evidence>
<evidence type="ECO:0000256" key="7">
    <source>
        <dbReference type="ARBA" id="ARBA00022777"/>
    </source>
</evidence>
<comment type="catalytic activity">
    <reaction evidence="1">
        <text>ATP + protein L-histidine = ADP + protein N-phospho-L-histidine.</text>
        <dbReference type="EC" id="2.7.13.3"/>
    </reaction>
</comment>
<keyword evidence="10" id="KW-0472">Membrane</keyword>
<evidence type="ECO:0000256" key="3">
    <source>
        <dbReference type="ARBA" id="ARBA00012438"/>
    </source>
</evidence>
<dbReference type="CDD" id="cd00082">
    <property type="entry name" value="HisKA"/>
    <property type="match status" value="1"/>
</dbReference>
<keyword evidence="5" id="KW-0808">Transferase</keyword>
<dbReference type="InterPro" id="IPR004358">
    <property type="entry name" value="Sig_transdc_His_kin-like_C"/>
</dbReference>
<feature type="coiled-coil region" evidence="12">
    <location>
        <begin position="160"/>
        <end position="191"/>
    </location>
</feature>
<dbReference type="Gene3D" id="3.30.450.40">
    <property type="match status" value="2"/>
</dbReference>
<dbReference type="SMART" id="SM00387">
    <property type="entry name" value="HATPase_c"/>
    <property type="match status" value="1"/>
</dbReference>
<organism evidence="15 16">
    <name type="scientific">Opacimonas viscosa</name>
    <dbReference type="NCBI Taxonomy" id="2961944"/>
    <lineage>
        <taxon>Bacteria</taxon>
        <taxon>Pseudomonadati</taxon>
        <taxon>Pseudomonadota</taxon>
        <taxon>Gammaproteobacteria</taxon>
        <taxon>Alteromonadales</taxon>
        <taxon>Alteromonadaceae</taxon>
        <taxon>Opacimonas</taxon>
    </lineage>
</organism>
<dbReference type="RefSeq" id="WP_254101913.1">
    <property type="nucleotide sequence ID" value="NZ_JANATA010000022.1"/>
</dbReference>
<dbReference type="Pfam" id="PF13185">
    <property type="entry name" value="GAF_2"/>
    <property type="match status" value="1"/>
</dbReference>
<evidence type="ECO:0000256" key="8">
    <source>
        <dbReference type="ARBA" id="ARBA00022840"/>
    </source>
</evidence>
<dbReference type="InterPro" id="IPR001789">
    <property type="entry name" value="Sig_transdc_resp-reg_receiver"/>
</dbReference>
<dbReference type="SUPFAM" id="SSF47384">
    <property type="entry name" value="Homodimeric domain of signal transducing histidine kinase"/>
    <property type="match status" value="1"/>
</dbReference>
<dbReference type="InterPro" id="IPR011006">
    <property type="entry name" value="CheY-like_superfamily"/>
</dbReference>
<sequence length="755" mass="84017">MLEPAIPQNESRRLALLRELKILDSEKSRSFDNITQLVSQLLDVPIVAVSLVDVDRQWFKSTVGLDVCETGRDVSFCGHVVFHENIMHVPDTHLDPRFTDNPLVTDSPFIRSYIGIPLRPGGTEVVGTLCAIDTRVREYSKQQIQQLRMLAEQTESLLQLNRVQNQSIKLNDKLNQEKRNLLRDRALLSNLHKGISDFDALVSGNLLWDFLQQSLKELTNSEYAFIGEKIVDNDEARLKLLSITDMSWDENSRVMYEDFISGRATLGSANSLIGQVFTKGETVLMNNIDLTAPQRRFPKGHPKLHNYLGIPISDGKEVLGMIAIANCKHGVDEALEQWLQPFIASCVLIIRLHRMIESSEKFNIELQQAKDLMESANKAKTEFLSSMSHELRTPLNSIIGFSQLLLTQKKHPLSEKHVRQIDQIHNSGKHLLNLINEVLDLSKIEAGKLSLSIEPTDINTVLEESLVTIEPLASPAHISIENNVTNELVILADYTRVKQVLINILSNAVKYNRPNGSVLISVDVEDISAAISIKDTGKGIKPEDMPYLFEPFNRLGAENSGIEGTGVGLALTHKLIEAMNGSIRVDSGPTGSCFTVLFPLSEQSIQSAIDIADLGEFKNHKIDTSLQKKSVLYVEDNPANQELMQDIFEDLDALQLTCVGDALIGFEIAKTTQPNLIILDINLPDINGFELLDMLQNQPETKACPIIALSANAMPTDVARGQAAGFEHYLVKPVDIPNLLSVIESYFPNFGEAND</sequence>
<dbReference type="GO" id="GO:0009927">
    <property type="term" value="F:histidine phosphotransfer kinase activity"/>
    <property type="evidence" value="ECO:0007669"/>
    <property type="project" value="TreeGrafter"/>
</dbReference>
<evidence type="ECO:0000313" key="16">
    <source>
        <dbReference type="Proteomes" id="UP001165413"/>
    </source>
</evidence>
<comment type="caution">
    <text evidence="15">The sequence shown here is derived from an EMBL/GenBank/DDBJ whole genome shotgun (WGS) entry which is preliminary data.</text>
</comment>
<keyword evidence="7" id="KW-0418">Kinase</keyword>
<dbReference type="AlphaFoldDB" id="A0AA41X3U7"/>
<dbReference type="FunFam" id="1.10.287.130:FF:000038">
    <property type="entry name" value="Sensory transduction histidine kinase"/>
    <property type="match status" value="1"/>
</dbReference>
<keyword evidence="6" id="KW-0547">Nucleotide-binding</keyword>
<evidence type="ECO:0000259" key="14">
    <source>
        <dbReference type="PROSITE" id="PS50110"/>
    </source>
</evidence>
<dbReference type="Gene3D" id="1.10.287.130">
    <property type="match status" value="1"/>
</dbReference>
<name>A0AA41X3U7_9ALTE</name>
<dbReference type="SMART" id="SM00448">
    <property type="entry name" value="REC"/>
    <property type="match status" value="1"/>
</dbReference>
<dbReference type="EC" id="2.7.13.3" evidence="3"/>
<evidence type="ECO:0000256" key="2">
    <source>
        <dbReference type="ARBA" id="ARBA00004370"/>
    </source>
</evidence>
<comment type="subcellular location">
    <subcellularLocation>
        <location evidence="2">Membrane</location>
    </subcellularLocation>
</comment>
<dbReference type="Pfam" id="PF00072">
    <property type="entry name" value="Response_reg"/>
    <property type="match status" value="1"/>
</dbReference>
<feature type="domain" description="Histidine kinase" evidence="13">
    <location>
        <begin position="386"/>
        <end position="602"/>
    </location>
</feature>
<dbReference type="SUPFAM" id="SSF55874">
    <property type="entry name" value="ATPase domain of HSP90 chaperone/DNA topoisomerase II/histidine kinase"/>
    <property type="match status" value="1"/>
</dbReference>
<gene>
    <name evidence="15" type="ORF">NLF92_11125</name>
</gene>
<dbReference type="InterPro" id="IPR003594">
    <property type="entry name" value="HATPase_dom"/>
</dbReference>
<dbReference type="PANTHER" id="PTHR43047:SF63">
    <property type="entry name" value="HISTIDINE KINASE"/>
    <property type="match status" value="1"/>
</dbReference>
<evidence type="ECO:0000256" key="11">
    <source>
        <dbReference type="PROSITE-ProRule" id="PRU00169"/>
    </source>
</evidence>
<dbReference type="InterPro" id="IPR029016">
    <property type="entry name" value="GAF-like_dom_sf"/>
</dbReference>
<dbReference type="GO" id="GO:0005524">
    <property type="term" value="F:ATP binding"/>
    <property type="evidence" value="ECO:0007669"/>
    <property type="project" value="UniProtKB-KW"/>
</dbReference>
<dbReference type="PANTHER" id="PTHR43047">
    <property type="entry name" value="TWO-COMPONENT HISTIDINE PROTEIN KINASE"/>
    <property type="match status" value="1"/>
</dbReference>
<dbReference type="SMART" id="SM00388">
    <property type="entry name" value="HisKA"/>
    <property type="match status" value="1"/>
</dbReference>
<reference evidence="15" key="1">
    <citation type="submission" date="2022-07" db="EMBL/GenBank/DDBJ databases">
        <title>Characterization of the Novel Bacterium Alteromonas immobilis LMIT006 and Alteromonas gregis LMIT007.</title>
        <authorList>
            <person name="Lin X."/>
        </authorList>
    </citation>
    <scope>NUCLEOTIDE SEQUENCE</scope>
    <source>
        <strain evidence="15">LMIT007</strain>
    </source>
</reference>
<dbReference type="EMBL" id="JANATA010000022">
    <property type="protein sequence ID" value="MCP3429498.1"/>
    <property type="molecule type" value="Genomic_DNA"/>
</dbReference>
<keyword evidence="8 15" id="KW-0067">ATP-binding</keyword>
<evidence type="ECO:0000256" key="10">
    <source>
        <dbReference type="ARBA" id="ARBA00023136"/>
    </source>
</evidence>
<accession>A0AA41X3U7</accession>
<dbReference type="InterPro" id="IPR003661">
    <property type="entry name" value="HisK_dim/P_dom"/>
</dbReference>
<dbReference type="GO" id="GO:0000155">
    <property type="term" value="F:phosphorelay sensor kinase activity"/>
    <property type="evidence" value="ECO:0007669"/>
    <property type="project" value="InterPro"/>
</dbReference>